<evidence type="ECO:0000259" key="2">
    <source>
        <dbReference type="Pfam" id="PF00266"/>
    </source>
</evidence>
<keyword evidence="4" id="KW-1185">Reference proteome</keyword>
<gene>
    <name evidence="3" type="ORF">SLS62_010286</name>
</gene>
<evidence type="ECO:0000313" key="3">
    <source>
        <dbReference type="EMBL" id="KAK7744328.1"/>
    </source>
</evidence>
<protein>
    <recommendedName>
        <fullName evidence="2">Aminotransferase class V domain-containing protein</fullName>
    </recommendedName>
</protein>
<name>A0AAN9UB44_9PEZI</name>
<organism evidence="3 4">
    <name type="scientific">Diatrype stigma</name>
    <dbReference type="NCBI Taxonomy" id="117547"/>
    <lineage>
        <taxon>Eukaryota</taxon>
        <taxon>Fungi</taxon>
        <taxon>Dikarya</taxon>
        <taxon>Ascomycota</taxon>
        <taxon>Pezizomycotina</taxon>
        <taxon>Sordariomycetes</taxon>
        <taxon>Xylariomycetidae</taxon>
        <taxon>Xylariales</taxon>
        <taxon>Diatrypaceae</taxon>
        <taxon>Diatrype</taxon>
    </lineage>
</organism>
<dbReference type="PANTHER" id="PTHR43092:SF2">
    <property type="entry name" value="HERCYNYLCYSTEINE SULFOXIDE LYASE"/>
    <property type="match status" value="1"/>
</dbReference>
<evidence type="ECO:0000256" key="1">
    <source>
        <dbReference type="ARBA" id="ARBA00022898"/>
    </source>
</evidence>
<comment type="caution">
    <text evidence="3">The sequence shown here is derived from an EMBL/GenBank/DDBJ whole genome shotgun (WGS) entry which is preliminary data.</text>
</comment>
<dbReference type="AlphaFoldDB" id="A0AAN9UB44"/>
<reference evidence="3 4" key="1">
    <citation type="submission" date="2024-02" db="EMBL/GenBank/DDBJ databases">
        <title>De novo assembly and annotation of 12 fungi associated with fruit tree decline syndrome in Ontario, Canada.</title>
        <authorList>
            <person name="Sulman M."/>
            <person name="Ellouze W."/>
            <person name="Ilyukhin E."/>
        </authorList>
    </citation>
    <scope>NUCLEOTIDE SEQUENCE [LARGE SCALE GENOMIC DNA]</scope>
    <source>
        <strain evidence="3 4">M11/M66-122</strain>
    </source>
</reference>
<evidence type="ECO:0000313" key="4">
    <source>
        <dbReference type="Proteomes" id="UP001320420"/>
    </source>
</evidence>
<dbReference type="Proteomes" id="UP001320420">
    <property type="component" value="Unassembled WGS sequence"/>
</dbReference>
<dbReference type="PANTHER" id="PTHR43092">
    <property type="entry name" value="L-CYSTEINE DESULFHYDRASE"/>
    <property type="match status" value="1"/>
</dbReference>
<dbReference type="InterPro" id="IPR015421">
    <property type="entry name" value="PyrdxlP-dep_Trfase_major"/>
</dbReference>
<dbReference type="Gene3D" id="3.40.640.10">
    <property type="entry name" value="Type I PLP-dependent aspartate aminotransferase-like (Major domain)"/>
    <property type="match status" value="1"/>
</dbReference>
<sequence length="458" mass="51542">MASDSTNKKWPEFGPRLLQHFTFDPEYRNLNNGSFGSFPRHIQEERRYHQDRENARPDDFIRYDVPRKLDGARAAVADLLKVHADTVVFEPNATNAANTILRNLMWDDDGKDEILYFNSVYGSNGKTIDYLVDTHAGKLASREIAITYPCEDEEIVAVFKAAVQQSRAEGKRPKICLYDAVSSLPGVRFPFEELTKACREEGIISLLDGAQGIGMIDFDLGALDPDFFLTNCHKWLHVPRGCAVLYVPLRNQHLITSTTPTSHGYVPKTNKRFNPLPKSYKSAFIANFDFTGTTDRSTFLCVPSAIAWRRDILGGEERIMEYTQTLAQEGGKKAAEILGTEVLENRSGSMTKCSMTNVALPLKFVTTATAVGGGTAGFSEGSENQELEIPIEDVSDAREWMMRALISDYNTYVVVYTYNNRFWVRISAQVYLDIGDFEWAGQILLELSKRVAKGEYKK</sequence>
<feature type="domain" description="Aminotransferase class V" evidence="2">
    <location>
        <begin position="67"/>
        <end position="355"/>
    </location>
</feature>
<accession>A0AAN9UB44</accession>
<dbReference type="InterPro" id="IPR000192">
    <property type="entry name" value="Aminotrans_V_dom"/>
</dbReference>
<dbReference type="InterPro" id="IPR015424">
    <property type="entry name" value="PyrdxlP-dep_Trfase"/>
</dbReference>
<dbReference type="SUPFAM" id="SSF53383">
    <property type="entry name" value="PLP-dependent transferases"/>
    <property type="match status" value="1"/>
</dbReference>
<keyword evidence="1" id="KW-0663">Pyridoxal phosphate</keyword>
<proteinExistence type="predicted"/>
<dbReference type="EMBL" id="JAKJXP020000123">
    <property type="protein sequence ID" value="KAK7744328.1"/>
    <property type="molecule type" value="Genomic_DNA"/>
</dbReference>
<dbReference type="Pfam" id="PF00266">
    <property type="entry name" value="Aminotran_5"/>
    <property type="match status" value="1"/>
</dbReference>